<dbReference type="PANTHER" id="PTHR43820:SF8">
    <property type="entry name" value="ABC TRANSPORTER SUBSTRATE-BINDING PROTEIN"/>
    <property type="match status" value="1"/>
</dbReference>
<sequence>MFDGIDIGLLAPEKIVKLGIVQVLEGRRLFNHLSVEENLLLGRISRRQTTGTVSASQDLDQVYHYFPRLKDLRKRISGYLSGGEQQMLVIGRGLMAHPKLMLLDEPSLGLAPLLVEEIFYEIKQISKDEGTAILLVEQNARVALNLADYAYVMENGRIVLDGTSDQLNENEDIKEFYLGLTQVGERKSYRDVKHYKRRKRWLG</sequence>
<evidence type="ECO:0000256" key="3">
    <source>
        <dbReference type="ARBA" id="ARBA00022970"/>
    </source>
</evidence>
<dbReference type="Gene3D" id="3.40.50.300">
    <property type="entry name" value="P-loop containing nucleotide triphosphate hydrolases"/>
    <property type="match status" value="1"/>
</dbReference>
<dbReference type="PANTHER" id="PTHR43820">
    <property type="entry name" value="HIGH-AFFINITY BRANCHED-CHAIN AMINO ACID TRANSPORT ATP-BINDING PROTEIN LIVF"/>
    <property type="match status" value="1"/>
</dbReference>
<dbReference type="InterPro" id="IPR017871">
    <property type="entry name" value="ABC_transporter-like_CS"/>
</dbReference>
<evidence type="ECO:0000256" key="2">
    <source>
        <dbReference type="ARBA" id="ARBA00022448"/>
    </source>
</evidence>
<accession>X0TAS9</accession>
<reference evidence="5" key="1">
    <citation type="journal article" date="2014" name="Front. Microbiol.">
        <title>High frequency of phylogenetically diverse reductive dehalogenase-homologous genes in deep subseafloor sedimentary metagenomes.</title>
        <authorList>
            <person name="Kawai M."/>
            <person name="Futagami T."/>
            <person name="Toyoda A."/>
            <person name="Takaki Y."/>
            <person name="Nishi S."/>
            <person name="Hori S."/>
            <person name="Arai W."/>
            <person name="Tsubouchi T."/>
            <person name="Morono Y."/>
            <person name="Uchiyama I."/>
            <person name="Ito T."/>
            <person name="Fujiyama A."/>
            <person name="Inagaki F."/>
            <person name="Takami H."/>
        </authorList>
    </citation>
    <scope>NUCLEOTIDE SEQUENCE</scope>
    <source>
        <strain evidence="5">Expedition CK06-06</strain>
    </source>
</reference>
<comment type="similarity">
    <text evidence="1">Belongs to the ABC transporter superfamily.</text>
</comment>
<comment type="caution">
    <text evidence="5">The sequence shown here is derived from an EMBL/GenBank/DDBJ whole genome shotgun (WGS) entry which is preliminary data.</text>
</comment>
<name>X0TAS9_9ZZZZ</name>
<dbReference type="EMBL" id="BARS01004111">
    <property type="protein sequence ID" value="GAF73170.1"/>
    <property type="molecule type" value="Genomic_DNA"/>
</dbReference>
<feature type="domain" description="ABC transporter" evidence="4">
    <location>
        <begin position="2"/>
        <end position="180"/>
    </location>
</feature>
<dbReference type="GO" id="GO:0015658">
    <property type="term" value="F:branched-chain amino acid transmembrane transporter activity"/>
    <property type="evidence" value="ECO:0007669"/>
    <property type="project" value="TreeGrafter"/>
</dbReference>
<dbReference type="GO" id="GO:0016887">
    <property type="term" value="F:ATP hydrolysis activity"/>
    <property type="evidence" value="ECO:0007669"/>
    <property type="project" value="InterPro"/>
</dbReference>
<dbReference type="InterPro" id="IPR052156">
    <property type="entry name" value="BCAA_Transport_ATP-bd_LivF"/>
</dbReference>
<protein>
    <recommendedName>
        <fullName evidence="4">ABC transporter domain-containing protein</fullName>
    </recommendedName>
</protein>
<keyword evidence="3" id="KW-0029">Amino-acid transport</keyword>
<dbReference type="SUPFAM" id="SSF52540">
    <property type="entry name" value="P-loop containing nucleoside triphosphate hydrolases"/>
    <property type="match status" value="1"/>
</dbReference>
<dbReference type="InterPro" id="IPR027417">
    <property type="entry name" value="P-loop_NTPase"/>
</dbReference>
<dbReference type="PROSITE" id="PS50893">
    <property type="entry name" value="ABC_TRANSPORTER_2"/>
    <property type="match status" value="1"/>
</dbReference>
<dbReference type="AlphaFoldDB" id="X0TAS9"/>
<gene>
    <name evidence="5" type="ORF">S01H1_08009</name>
</gene>
<dbReference type="Pfam" id="PF00005">
    <property type="entry name" value="ABC_tran"/>
    <property type="match status" value="1"/>
</dbReference>
<evidence type="ECO:0000256" key="1">
    <source>
        <dbReference type="ARBA" id="ARBA00005417"/>
    </source>
</evidence>
<evidence type="ECO:0000259" key="4">
    <source>
        <dbReference type="PROSITE" id="PS50893"/>
    </source>
</evidence>
<dbReference type="PROSITE" id="PS00211">
    <property type="entry name" value="ABC_TRANSPORTER_1"/>
    <property type="match status" value="1"/>
</dbReference>
<dbReference type="InterPro" id="IPR003439">
    <property type="entry name" value="ABC_transporter-like_ATP-bd"/>
</dbReference>
<proteinExistence type="inferred from homology"/>
<dbReference type="GO" id="GO:0015807">
    <property type="term" value="P:L-amino acid transport"/>
    <property type="evidence" value="ECO:0007669"/>
    <property type="project" value="TreeGrafter"/>
</dbReference>
<keyword evidence="2" id="KW-0813">Transport</keyword>
<organism evidence="5">
    <name type="scientific">marine sediment metagenome</name>
    <dbReference type="NCBI Taxonomy" id="412755"/>
    <lineage>
        <taxon>unclassified sequences</taxon>
        <taxon>metagenomes</taxon>
        <taxon>ecological metagenomes</taxon>
    </lineage>
</organism>
<dbReference type="GO" id="GO:0005524">
    <property type="term" value="F:ATP binding"/>
    <property type="evidence" value="ECO:0007669"/>
    <property type="project" value="InterPro"/>
</dbReference>
<evidence type="ECO:0000313" key="5">
    <source>
        <dbReference type="EMBL" id="GAF73170.1"/>
    </source>
</evidence>